<accession>A0A1B2M4E0</accession>
<sequence length="153" mass="17421">MQSLSAIVLIALCSTAYADEEQFRGMGTANAAIQDFKQLTTEGYLSNKAQVQRVDYNDIYKLQKPLQILGQDVVYLSVEYMDQYVGCCVNEGWGALLKKSAPLDAIQSYAKQHECSLKPFDAKQLDYYSLKINTSAKDEYYELSCRERDILYH</sequence>
<protein>
    <submittedName>
        <fullName evidence="2">Uncharacterized protein</fullName>
    </submittedName>
</protein>
<dbReference type="KEGG" id="ala:BFG52_15455"/>
<evidence type="ECO:0000313" key="2">
    <source>
        <dbReference type="EMBL" id="AOA60032.1"/>
    </source>
</evidence>
<feature type="chain" id="PRO_5008540044" evidence="1">
    <location>
        <begin position="19"/>
        <end position="153"/>
    </location>
</feature>
<gene>
    <name evidence="2" type="ORF">BFG52_15455</name>
</gene>
<reference evidence="2 3" key="1">
    <citation type="submission" date="2016-08" db="EMBL/GenBank/DDBJ databases">
        <authorList>
            <person name="Seilhamer J.J."/>
        </authorList>
    </citation>
    <scope>NUCLEOTIDE SEQUENCE [LARGE SCALE GENOMIC DNA]</scope>
    <source>
        <strain evidence="2 3">BRTC-1</strain>
    </source>
</reference>
<dbReference type="EMBL" id="CP016895">
    <property type="protein sequence ID" value="AOA60032.1"/>
    <property type="molecule type" value="Genomic_DNA"/>
</dbReference>
<organism evidence="2 3">
    <name type="scientific">Acinetobacter larvae</name>
    <dbReference type="NCBI Taxonomy" id="1789224"/>
    <lineage>
        <taxon>Bacteria</taxon>
        <taxon>Pseudomonadati</taxon>
        <taxon>Pseudomonadota</taxon>
        <taxon>Gammaproteobacteria</taxon>
        <taxon>Moraxellales</taxon>
        <taxon>Moraxellaceae</taxon>
        <taxon>Acinetobacter</taxon>
    </lineage>
</organism>
<name>A0A1B2M4E0_9GAMM</name>
<evidence type="ECO:0000256" key="1">
    <source>
        <dbReference type="SAM" id="SignalP"/>
    </source>
</evidence>
<dbReference type="STRING" id="1789224.BFG52_15455"/>
<dbReference type="Proteomes" id="UP000093391">
    <property type="component" value="Chromosome"/>
</dbReference>
<keyword evidence="1" id="KW-0732">Signal</keyword>
<keyword evidence="3" id="KW-1185">Reference proteome</keyword>
<proteinExistence type="predicted"/>
<feature type="signal peptide" evidence="1">
    <location>
        <begin position="1"/>
        <end position="18"/>
    </location>
</feature>
<dbReference type="AlphaFoldDB" id="A0A1B2M4E0"/>
<evidence type="ECO:0000313" key="3">
    <source>
        <dbReference type="Proteomes" id="UP000093391"/>
    </source>
</evidence>